<dbReference type="Proteomes" id="UP000009328">
    <property type="component" value="Unassembled WGS sequence"/>
</dbReference>
<dbReference type="PROSITE" id="PS50181">
    <property type="entry name" value="FBOX"/>
    <property type="match status" value="1"/>
</dbReference>
<proteinExistence type="predicted"/>
<accession>K0KE54</accession>
<sequence length="713" mass="82034">MNLLLDLPEVVLVEVLLNLSPYDINNLYSIESVSNRLVHLISLTKDKDELTVFNNVPEESHILLPNDFEEYHGPSRLIQLFEFYDAKSYTEKISRLNDSTPKFIVFNGNFGKSFRAINDHYSKDPKSSFHYIMFESVQVRYFDISIKKVVICYPGLFHFPQISYIAVDEGVEIKSVNKSRKVSFDFEANDVYIDFCLYDYPQTDDDYSQLSDSNYDLDFERDNYMNHNLINDETAQYSLKLFNQRFNNVTSISIDLSMWSRNIKNFNPHESFNITSCEFPNLKKLTIRIATGHGIIKDTSFPKLESLSIDQAITKDDECGSRLFIMENLNLPKLIKFEWISSFNTPIIGSGFHAPNLRLLRLYIEKVEREPIKDLRLQDVAIFEKNVLGLASIIPENVVIDDLLTLGALNSYGGLKNVKNFIFILRDIYGYYKKIDKYKLLNGLKFDSLINAEFRKIGVFDDFDRTINTITPMLFQSPSRSLKQLMVKFWYDKKFLDQVLRNSMGLRNLKELILDVKFCPARVVIQLNSSEFPQQVEKLLINITGATLSVNITGRFDNIKSLVINCPDEGFSNLIYITVSAPNLVQIRTHGVNLKNLELTDCSNLKTLSIDKAERVLTHGDLPSLKYLKILDTEDANEIDIKASKLTHIETPLNGKAKVQMGNISSDTEKNQSKLEESDELNAELINDSLLRYMSKEFYIYPEKILLDGSMNA</sequence>
<protein>
    <recommendedName>
        <fullName evidence="1">F-box domain-containing protein</fullName>
    </recommendedName>
</protein>
<evidence type="ECO:0000259" key="1">
    <source>
        <dbReference type="PROSITE" id="PS50181"/>
    </source>
</evidence>
<feature type="domain" description="F-box" evidence="1">
    <location>
        <begin position="1"/>
        <end position="56"/>
    </location>
</feature>
<dbReference type="InParanoid" id="K0KE54"/>
<evidence type="ECO:0000313" key="3">
    <source>
        <dbReference type="Proteomes" id="UP000009328"/>
    </source>
</evidence>
<comment type="caution">
    <text evidence="2">The sequence shown here is derived from an EMBL/GenBank/DDBJ whole genome shotgun (WGS) entry which is preliminary data.</text>
</comment>
<dbReference type="EMBL" id="CAIF01000076">
    <property type="protein sequence ID" value="CCH43380.1"/>
    <property type="molecule type" value="Genomic_DNA"/>
</dbReference>
<organism evidence="2 3">
    <name type="scientific">Wickerhamomyces ciferrii (strain ATCC 14091 / BCRC 22168 / CBS 111 / JCM 3599 / NBRC 0793 / NRRL Y-1031 F-60-10)</name>
    <name type="common">Yeast</name>
    <name type="synonym">Pichia ciferrii</name>
    <dbReference type="NCBI Taxonomy" id="1206466"/>
    <lineage>
        <taxon>Eukaryota</taxon>
        <taxon>Fungi</taxon>
        <taxon>Dikarya</taxon>
        <taxon>Ascomycota</taxon>
        <taxon>Saccharomycotina</taxon>
        <taxon>Saccharomycetes</taxon>
        <taxon>Phaffomycetales</taxon>
        <taxon>Wickerhamomycetaceae</taxon>
        <taxon>Wickerhamomyces</taxon>
    </lineage>
</organism>
<dbReference type="AlphaFoldDB" id="K0KE54"/>
<gene>
    <name evidence="2" type="ORF">BN7_2928</name>
</gene>
<keyword evidence="3" id="KW-1185">Reference proteome</keyword>
<reference evidence="2 3" key="1">
    <citation type="journal article" date="2012" name="Eukaryot. Cell">
        <title>Draft genome sequence of Wickerhamomyces ciferrii NRRL Y-1031 F-60-10.</title>
        <authorList>
            <person name="Schneider J."/>
            <person name="Andrea H."/>
            <person name="Blom J."/>
            <person name="Jaenicke S."/>
            <person name="Ruckert C."/>
            <person name="Schorsch C."/>
            <person name="Szczepanowski R."/>
            <person name="Farwick M."/>
            <person name="Goesmann A."/>
            <person name="Puhler A."/>
            <person name="Schaffer S."/>
            <person name="Tauch A."/>
            <person name="Kohler T."/>
            <person name="Brinkrolf K."/>
        </authorList>
    </citation>
    <scope>NUCLEOTIDE SEQUENCE [LARGE SCALE GENOMIC DNA]</scope>
    <source>
        <strain evidence="3">ATCC 14091 / BCRC 22168 / CBS 111 / JCM 3599 / NBRC 0793 / NRRL Y-1031 F-60-10</strain>
    </source>
</reference>
<evidence type="ECO:0000313" key="2">
    <source>
        <dbReference type="EMBL" id="CCH43380.1"/>
    </source>
</evidence>
<dbReference type="HOGENOM" id="CLU_430343_0_0_1"/>
<name>K0KE54_WICCF</name>
<dbReference type="InterPro" id="IPR001810">
    <property type="entry name" value="F-box_dom"/>
</dbReference>
<dbReference type="SUPFAM" id="SSF52058">
    <property type="entry name" value="L domain-like"/>
    <property type="match status" value="1"/>
</dbReference>